<gene>
    <name evidence="2" type="ORF">H103_02028</name>
</gene>
<dbReference type="AlphaFoldDB" id="A0A022WBB4"/>
<dbReference type="Proteomes" id="UP000023758">
    <property type="component" value="Unassembled WGS sequence"/>
</dbReference>
<feature type="compositionally biased region" description="Basic and acidic residues" evidence="1">
    <location>
        <begin position="24"/>
        <end position="34"/>
    </location>
</feature>
<accession>A0A022WBB4</accession>
<organism evidence="2">
    <name type="scientific">Trichophyton rubrum CBS 288.86</name>
    <dbReference type="NCBI Taxonomy" id="1215330"/>
    <lineage>
        <taxon>Eukaryota</taxon>
        <taxon>Fungi</taxon>
        <taxon>Dikarya</taxon>
        <taxon>Ascomycota</taxon>
        <taxon>Pezizomycotina</taxon>
        <taxon>Eurotiomycetes</taxon>
        <taxon>Eurotiomycetidae</taxon>
        <taxon>Onygenales</taxon>
        <taxon>Arthrodermataceae</taxon>
        <taxon>Trichophyton</taxon>
    </lineage>
</organism>
<dbReference type="EMBL" id="KK207751">
    <property type="protein sequence ID" value="EZF55393.1"/>
    <property type="molecule type" value="Genomic_DNA"/>
</dbReference>
<evidence type="ECO:0000313" key="2">
    <source>
        <dbReference type="EMBL" id="EZF55393.1"/>
    </source>
</evidence>
<name>A0A022WBB4_TRIRU</name>
<reference evidence="2" key="1">
    <citation type="submission" date="2014-02" db="EMBL/GenBank/DDBJ databases">
        <title>The Genome Sequence of Trichophyton rubrum (morphotype fischeri) CBS 288.86.</title>
        <authorList>
            <consortium name="The Broad Institute Genomics Platform"/>
            <person name="Cuomo C.A."/>
            <person name="White T.C."/>
            <person name="Graser Y."/>
            <person name="Martinez-Rossi N."/>
            <person name="Heitman J."/>
            <person name="Young S.K."/>
            <person name="Zeng Q."/>
            <person name="Gargeya S."/>
            <person name="Abouelleil A."/>
            <person name="Alvarado L."/>
            <person name="Chapman S.B."/>
            <person name="Gainer-Dewar J."/>
            <person name="Goldberg J."/>
            <person name="Griggs A."/>
            <person name="Gujja S."/>
            <person name="Hansen M."/>
            <person name="Howarth C."/>
            <person name="Imamovic A."/>
            <person name="Larimer J."/>
            <person name="Martinez D."/>
            <person name="Murphy C."/>
            <person name="Pearson M.D."/>
            <person name="Persinoti G."/>
            <person name="Poon T."/>
            <person name="Priest M."/>
            <person name="Roberts A.D."/>
            <person name="Saif S."/>
            <person name="Shea T.D."/>
            <person name="Sykes S.N."/>
            <person name="Wortman J."/>
            <person name="Nusbaum C."/>
            <person name="Birren B."/>
        </authorList>
    </citation>
    <scope>NUCLEOTIDE SEQUENCE [LARGE SCALE GENOMIC DNA]</scope>
    <source>
        <strain evidence="2">CBS 288.86</strain>
    </source>
</reference>
<feature type="compositionally biased region" description="Polar residues" evidence="1">
    <location>
        <begin position="1"/>
        <end position="17"/>
    </location>
</feature>
<evidence type="ECO:0000256" key="1">
    <source>
        <dbReference type="SAM" id="MobiDB-lite"/>
    </source>
</evidence>
<sequence>MASTGRSESPVQSSTFRHSAWTLHDSREEGQPREAELVSSTWRLEKFGKFMKIAPKLEEYVEGLTDGGNLLQLASICQKVPSMMGHSRSKSEERSSQVRAILVDVLCMHPVTVPQVSINFSTISQQSRAIS</sequence>
<proteinExistence type="predicted"/>
<dbReference type="HOGENOM" id="CLU_1929108_0_0_1"/>
<feature type="region of interest" description="Disordered" evidence="1">
    <location>
        <begin position="1"/>
        <end position="34"/>
    </location>
</feature>
<protein>
    <submittedName>
        <fullName evidence="2">Uncharacterized protein</fullName>
    </submittedName>
</protein>